<evidence type="ECO:0000313" key="1">
    <source>
        <dbReference type="EMBL" id="OIQ67119.1"/>
    </source>
</evidence>
<sequence length="72" mass="7920">MLGCTRGHRPRHAKVYLNFRAEYDRLQAERIAAFAEFKADVASGAYPAASHVVPIADAEFAAFMAGLPRNAR</sequence>
<dbReference type="Gene3D" id="3.20.20.60">
    <property type="entry name" value="Phosphoenolpyruvate-binding domains"/>
    <property type="match status" value="1"/>
</dbReference>
<accession>A0A1J5PH53</accession>
<dbReference type="AlphaFoldDB" id="A0A1J5PH53"/>
<protein>
    <recommendedName>
        <fullName evidence="2">3-methyl-2-oxobutanoate hydroxymethyltransferase</fullName>
    </recommendedName>
</protein>
<gene>
    <name evidence="1" type="ORF">GALL_513060</name>
</gene>
<dbReference type="EMBL" id="MLJW01006137">
    <property type="protein sequence ID" value="OIQ67119.1"/>
    <property type="molecule type" value="Genomic_DNA"/>
</dbReference>
<evidence type="ECO:0008006" key="2">
    <source>
        <dbReference type="Google" id="ProtNLM"/>
    </source>
</evidence>
<proteinExistence type="predicted"/>
<dbReference type="InterPro" id="IPR040442">
    <property type="entry name" value="Pyrv_kinase-like_dom_sf"/>
</dbReference>
<organism evidence="1">
    <name type="scientific">mine drainage metagenome</name>
    <dbReference type="NCBI Taxonomy" id="410659"/>
    <lineage>
        <taxon>unclassified sequences</taxon>
        <taxon>metagenomes</taxon>
        <taxon>ecological metagenomes</taxon>
    </lineage>
</organism>
<reference evidence="1" key="1">
    <citation type="submission" date="2016-10" db="EMBL/GenBank/DDBJ databases">
        <title>Sequence of Gallionella enrichment culture.</title>
        <authorList>
            <person name="Poehlein A."/>
            <person name="Muehling M."/>
            <person name="Daniel R."/>
        </authorList>
    </citation>
    <scope>NUCLEOTIDE SEQUENCE</scope>
</reference>
<name>A0A1J5PH53_9ZZZZ</name>
<comment type="caution">
    <text evidence="1">The sequence shown here is derived from an EMBL/GenBank/DDBJ whole genome shotgun (WGS) entry which is preliminary data.</text>
</comment>